<proteinExistence type="predicted"/>
<sequence length="37" mass="4434">MTKGVKQFVFTSKKSFKTSNIFCFRDRKLRFDVSLQD</sequence>
<organism evidence="1">
    <name type="scientific">Anguilla anguilla</name>
    <name type="common">European freshwater eel</name>
    <name type="synonym">Muraena anguilla</name>
    <dbReference type="NCBI Taxonomy" id="7936"/>
    <lineage>
        <taxon>Eukaryota</taxon>
        <taxon>Metazoa</taxon>
        <taxon>Chordata</taxon>
        <taxon>Craniata</taxon>
        <taxon>Vertebrata</taxon>
        <taxon>Euteleostomi</taxon>
        <taxon>Actinopterygii</taxon>
        <taxon>Neopterygii</taxon>
        <taxon>Teleostei</taxon>
        <taxon>Anguilliformes</taxon>
        <taxon>Anguillidae</taxon>
        <taxon>Anguilla</taxon>
    </lineage>
</organism>
<evidence type="ECO:0000313" key="1">
    <source>
        <dbReference type="EMBL" id="JAH87281.1"/>
    </source>
</evidence>
<dbReference type="AlphaFoldDB" id="A0A0E9WAH5"/>
<protein>
    <submittedName>
        <fullName evidence="1">Uncharacterized protein</fullName>
    </submittedName>
</protein>
<accession>A0A0E9WAH5</accession>
<dbReference type="EMBL" id="GBXM01021296">
    <property type="protein sequence ID" value="JAH87281.1"/>
    <property type="molecule type" value="Transcribed_RNA"/>
</dbReference>
<name>A0A0E9WAH5_ANGAN</name>
<reference evidence="1" key="1">
    <citation type="submission" date="2014-11" db="EMBL/GenBank/DDBJ databases">
        <authorList>
            <person name="Amaro Gonzalez C."/>
        </authorList>
    </citation>
    <scope>NUCLEOTIDE SEQUENCE</scope>
</reference>
<reference evidence="1" key="2">
    <citation type="journal article" date="2015" name="Fish Shellfish Immunol.">
        <title>Early steps in the European eel (Anguilla anguilla)-Vibrio vulnificus interaction in the gills: Role of the RtxA13 toxin.</title>
        <authorList>
            <person name="Callol A."/>
            <person name="Pajuelo D."/>
            <person name="Ebbesson L."/>
            <person name="Teles M."/>
            <person name="MacKenzie S."/>
            <person name="Amaro C."/>
        </authorList>
    </citation>
    <scope>NUCLEOTIDE SEQUENCE</scope>
</reference>